<keyword evidence="1" id="KW-0479">Metal-binding</keyword>
<dbReference type="InterPro" id="IPR045087">
    <property type="entry name" value="Cu-oxidase_fam"/>
</dbReference>
<evidence type="ECO:0000313" key="7">
    <source>
        <dbReference type="Proteomes" id="UP000245202"/>
    </source>
</evidence>
<dbReference type="Gene3D" id="2.60.40.420">
    <property type="entry name" value="Cupredoxins - blue copper proteins"/>
    <property type="match status" value="3"/>
</dbReference>
<dbReference type="InterPro" id="IPR008972">
    <property type="entry name" value="Cupredoxin"/>
</dbReference>
<comment type="caution">
    <text evidence="6">The sequence shown here is derived from an EMBL/GenBank/DDBJ whole genome shotgun (WGS) entry which is preliminary data.</text>
</comment>
<accession>A0A2R5EN19</accession>
<keyword evidence="2" id="KW-0560">Oxidoreductase</keyword>
<dbReference type="Proteomes" id="UP000245202">
    <property type="component" value="Unassembled WGS sequence"/>
</dbReference>
<dbReference type="EMBL" id="BDQX01000043">
    <property type="protein sequence ID" value="GBG06378.1"/>
    <property type="molecule type" value="Genomic_DNA"/>
</dbReference>
<evidence type="ECO:0000256" key="1">
    <source>
        <dbReference type="ARBA" id="ARBA00022723"/>
    </source>
</evidence>
<feature type="transmembrane region" description="Helical" evidence="3">
    <location>
        <begin position="155"/>
        <end position="175"/>
    </location>
</feature>
<dbReference type="RefSeq" id="WP_108991689.1">
    <property type="nucleotide sequence ID" value="NZ_BDQX01000043.1"/>
</dbReference>
<keyword evidence="3" id="KW-0812">Transmembrane</keyword>
<feature type="transmembrane region" description="Helical" evidence="3">
    <location>
        <begin position="46"/>
        <end position="68"/>
    </location>
</feature>
<dbReference type="CDD" id="cd04202">
    <property type="entry name" value="CuRO_D2_2dMcoN_like"/>
    <property type="match status" value="1"/>
</dbReference>
<dbReference type="PANTHER" id="PTHR11709">
    <property type="entry name" value="MULTI-COPPER OXIDASE"/>
    <property type="match status" value="1"/>
</dbReference>
<feature type="transmembrane region" description="Helical" evidence="3">
    <location>
        <begin position="6"/>
        <end position="25"/>
    </location>
</feature>
<dbReference type="SUPFAM" id="SSF49503">
    <property type="entry name" value="Cupredoxins"/>
    <property type="match status" value="3"/>
</dbReference>
<dbReference type="AlphaFoldDB" id="A0A2R5EN19"/>
<evidence type="ECO:0000259" key="4">
    <source>
        <dbReference type="Pfam" id="PF07731"/>
    </source>
</evidence>
<dbReference type="PROSITE" id="PS00080">
    <property type="entry name" value="MULTICOPPER_OXIDASE2"/>
    <property type="match status" value="1"/>
</dbReference>
<evidence type="ECO:0000313" key="6">
    <source>
        <dbReference type="EMBL" id="GBG06378.1"/>
    </source>
</evidence>
<dbReference type="InterPro" id="IPR011707">
    <property type="entry name" value="Cu-oxidase-like_N"/>
</dbReference>
<feature type="transmembrane region" description="Helical" evidence="3">
    <location>
        <begin position="130"/>
        <end position="149"/>
    </location>
</feature>
<organism evidence="6 7">
    <name type="scientific">Paenibacillus agaridevorans</name>
    <dbReference type="NCBI Taxonomy" id="171404"/>
    <lineage>
        <taxon>Bacteria</taxon>
        <taxon>Bacillati</taxon>
        <taxon>Bacillota</taxon>
        <taxon>Bacilli</taxon>
        <taxon>Bacillales</taxon>
        <taxon>Paenibacillaceae</taxon>
        <taxon>Paenibacillus</taxon>
    </lineage>
</organism>
<keyword evidence="3" id="KW-1133">Transmembrane helix</keyword>
<dbReference type="GO" id="GO:0016491">
    <property type="term" value="F:oxidoreductase activity"/>
    <property type="evidence" value="ECO:0007669"/>
    <property type="project" value="UniProtKB-KW"/>
</dbReference>
<dbReference type="InterPro" id="IPR011706">
    <property type="entry name" value="Cu-oxidase_C"/>
</dbReference>
<feature type="transmembrane region" description="Helical" evidence="3">
    <location>
        <begin position="203"/>
        <end position="222"/>
    </location>
</feature>
<feature type="transmembrane region" description="Helical" evidence="3">
    <location>
        <begin position="80"/>
        <end position="99"/>
    </location>
</feature>
<protein>
    <submittedName>
        <fullName evidence="6">Multicopper oxidase</fullName>
    </submittedName>
</protein>
<dbReference type="CDD" id="cd13861">
    <property type="entry name" value="CuRO_1_CumA_like"/>
    <property type="match status" value="1"/>
</dbReference>
<feature type="domain" description="Plastocyanin-like" evidence="5">
    <location>
        <begin position="302"/>
        <end position="416"/>
    </location>
</feature>
<keyword evidence="3" id="KW-0472">Membrane</keyword>
<name>A0A2R5EN19_9BACL</name>
<dbReference type="Pfam" id="PF07732">
    <property type="entry name" value="Cu-oxidase_3"/>
    <property type="match status" value="1"/>
</dbReference>
<evidence type="ECO:0000259" key="5">
    <source>
        <dbReference type="Pfam" id="PF07732"/>
    </source>
</evidence>
<proteinExistence type="predicted"/>
<evidence type="ECO:0000256" key="3">
    <source>
        <dbReference type="SAM" id="Phobius"/>
    </source>
</evidence>
<dbReference type="Pfam" id="PF07731">
    <property type="entry name" value="Cu-oxidase_2"/>
    <property type="match status" value="1"/>
</dbReference>
<reference evidence="6 7" key="1">
    <citation type="submission" date="2017-08" db="EMBL/GenBank/DDBJ databases">
        <title>Substantial Increase in Enzyme Production by Combined Drug-Resistance Mutations in Paenibacillus agaridevorans.</title>
        <authorList>
            <person name="Tanaka Y."/>
            <person name="Funane K."/>
            <person name="Hosaka T."/>
            <person name="Shiwa Y."/>
            <person name="Fujita N."/>
            <person name="Miyazaki T."/>
            <person name="Yoshikawa H."/>
            <person name="Murakami K."/>
            <person name="Kasahara K."/>
            <person name="Inaoka T."/>
            <person name="Hiraga Y."/>
            <person name="Ochi K."/>
        </authorList>
    </citation>
    <scope>NUCLEOTIDE SEQUENCE [LARGE SCALE GENOMIC DNA]</scope>
    <source>
        <strain evidence="6 7">T-3040</strain>
    </source>
</reference>
<dbReference type="GO" id="GO:0005507">
    <property type="term" value="F:copper ion binding"/>
    <property type="evidence" value="ECO:0007669"/>
    <property type="project" value="InterPro"/>
</dbReference>
<evidence type="ECO:0000256" key="2">
    <source>
        <dbReference type="ARBA" id="ARBA00023002"/>
    </source>
</evidence>
<keyword evidence="7" id="KW-1185">Reference proteome</keyword>
<sequence>MYSLIVNTGQGALAILLIMSLIAANKSSKLIFSKNEQELNRKTRKLIFWSWSLLLLALLSSAADVALAAAYHPAFWLDRLLLRTPLLLLTAISIPLSALPRIRKLAQRTQAGSDQELDVARRRHATETGLVMPFKLTALAAAGAFYFFLAPPLPFVWFKVLMPITILVFLGGLLWMHQSNRNQVAAASPEATVYRPWRRRFRISGSAIAAAVIISLPVLIAADKSRLPDRMPMMTGTPDWGLSETASKHHSHSALGGLLHASHLPGTEAGQEASGSPSISVADLAGPRDGEADRVFDLVAKQAEVKLSSGKAVQAWTYNGVIPGPELRMKLGELIEVRLVNEDIADGVTIHWHGLDVPNAEDGVAGATQDAVMPGESHTYRFRAEQVGTFWYHSHQHSKEAVEKGLFGMLIVEPPSTEDEPGEDITVATHVWEGGGLAIGDNDTLQRKIVAPGTPVKIRLLNTDNWTRKAHHVTGTSFRVTAIDGVELNKPGELRGTALYLTTGARYDLAFIMPDNPVYVSVNGSKKLGVLLAPDGGKDYEVPDIDGSGGLFDPSHYGEPADTPFGPDSVFDREFTMLLDNGLAFYNGVPGLYDTINGNVFPRTPMFVVKEGEVVKTTIINRSAVDHPMHLHGHHMLVLSRNGEVTTGSPWWSDTLDVLPGEVYEVAFLADNPGLWMDHCHNLVHAAAGMTMHLMYDGVSSPFEIGREVLNHPE</sequence>
<feature type="domain" description="Plastocyanin-like" evidence="4">
    <location>
        <begin position="593"/>
        <end position="695"/>
    </location>
</feature>
<dbReference type="InterPro" id="IPR002355">
    <property type="entry name" value="Cu_oxidase_Cu_BS"/>
</dbReference>
<gene>
    <name evidence="6" type="ORF">PAT3040_00903</name>
</gene>